<evidence type="ECO:0000256" key="4">
    <source>
        <dbReference type="ARBA" id="ARBA00022679"/>
    </source>
</evidence>
<organism evidence="13 17">
    <name type="scientific">Urochloa decumbens</name>
    <dbReference type="NCBI Taxonomy" id="240449"/>
    <lineage>
        <taxon>Eukaryota</taxon>
        <taxon>Viridiplantae</taxon>
        <taxon>Streptophyta</taxon>
        <taxon>Embryophyta</taxon>
        <taxon>Tracheophyta</taxon>
        <taxon>Spermatophyta</taxon>
        <taxon>Magnoliopsida</taxon>
        <taxon>Liliopsida</taxon>
        <taxon>Poales</taxon>
        <taxon>Poaceae</taxon>
        <taxon>PACMAD clade</taxon>
        <taxon>Panicoideae</taxon>
        <taxon>Panicodae</taxon>
        <taxon>Paniceae</taxon>
        <taxon>Melinidinae</taxon>
        <taxon>Urochloa</taxon>
    </lineage>
</organism>
<evidence type="ECO:0000256" key="5">
    <source>
        <dbReference type="ARBA" id="ARBA00022692"/>
    </source>
</evidence>
<dbReference type="InterPro" id="IPR038578">
    <property type="entry name" value="GT29-like_sf"/>
</dbReference>
<accession>A0ABC9HBG6</accession>
<dbReference type="AlphaFoldDB" id="A0ABC9HBG6"/>
<dbReference type="GO" id="GO:0016757">
    <property type="term" value="F:glycosyltransferase activity"/>
    <property type="evidence" value="ECO:0007669"/>
    <property type="project" value="UniProtKB-KW"/>
</dbReference>
<proteinExistence type="inferred from homology"/>
<feature type="signal peptide" evidence="12">
    <location>
        <begin position="1"/>
        <end position="18"/>
    </location>
</feature>
<keyword evidence="10" id="KW-0325">Glycoprotein</keyword>
<dbReference type="PANTHER" id="PTHR46779">
    <property type="entry name" value="BETA-1,6-GALACTOSYLTRANSFERASE GALT29A"/>
    <property type="match status" value="1"/>
</dbReference>
<comment type="caution">
    <text evidence="13">The sequence shown here is derived from an EMBL/GenBank/DDBJ whole genome shotgun (WGS) entry which is preliminary data.</text>
</comment>
<gene>
    <name evidence="13" type="ORF">URODEC1_LOCUS123895</name>
    <name evidence="14" type="ORF">URODEC1_LOCUS124050</name>
    <name evidence="15" type="ORF">URODEC1_LOCUS124783</name>
    <name evidence="16" type="ORF">URODEC1_LOCUS125316</name>
</gene>
<keyword evidence="5" id="KW-0812">Transmembrane</keyword>
<keyword evidence="4" id="KW-0808">Transferase</keyword>
<evidence type="ECO:0000313" key="16">
    <source>
        <dbReference type="EMBL" id="CAM0152506.1"/>
    </source>
</evidence>
<evidence type="ECO:0000256" key="8">
    <source>
        <dbReference type="ARBA" id="ARBA00023034"/>
    </source>
</evidence>
<dbReference type="Gene3D" id="3.90.1480.20">
    <property type="entry name" value="Glycosyl transferase family 29"/>
    <property type="match status" value="1"/>
</dbReference>
<evidence type="ECO:0000256" key="3">
    <source>
        <dbReference type="ARBA" id="ARBA00022676"/>
    </source>
</evidence>
<evidence type="ECO:0000256" key="12">
    <source>
        <dbReference type="SAM" id="SignalP"/>
    </source>
</evidence>
<evidence type="ECO:0000256" key="9">
    <source>
        <dbReference type="ARBA" id="ARBA00023136"/>
    </source>
</evidence>
<reference evidence="13 17" key="1">
    <citation type="submission" date="2024-10" db="EMBL/GenBank/DDBJ databases">
        <authorList>
            <person name="Ryan C."/>
        </authorList>
    </citation>
    <scope>NUCLEOTIDE SEQUENCE [LARGE SCALE GENOMIC DNA]</scope>
</reference>
<keyword evidence="3" id="KW-0328">Glycosyltransferase</keyword>
<dbReference type="CDD" id="cd19952">
    <property type="entry name" value="GT29"/>
    <property type="match status" value="1"/>
</dbReference>
<keyword evidence="12" id="KW-0732">Signal</keyword>
<dbReference type="InterPro" id="IPR001675">
    <property type="entry name" value="Glyco_trans_29"/>
</dbReference>
<evidence type="ECO:0000313" key="13">
    <source>
        <dbReference type="EMBL" id="CAM0150851.1"/>
    </source>
</evidence>
<dbReference type="EMBL" id="CAXIPR030005795">
    <property type="protein sequence ID" value="CAM0152506.1"/>
    <property type="molecule type" value="Genomic_DNA"/>
</dbReference>
<keyword evidence="9" id="KW-0472">Membrane</keyword>
<dbReference type="GO" id="GO:0000139">
    <property type="term" value="C:Golgi membrane"/>
    <property type="evidence" value="ECO:0007669"/>
    <property type="project" value="UniProtKB-SubCell"/>
</dbReference>
<evidence type="ECO:0000313" key="15">
    <source>
        <dbReference type="EMBL" id="CAM0151901.1"/>
    </source>
</evidence>
<evidence type="ECO:0000256" key="6">
    <source>
        <dbReference type="ARBA" id="ARBA00022968"/>
    </source>
</evidence>
<comment type="subcellular location">
    <subcellularLocation>
        <location evidence="1">Golgi apparatus membrane</location>
        <topology evidence="1">Single-pass type II membrane protein</topology>
    </subcellularLocation>
</comment>
<keyword evidence="17" id="KW-1185">Reference proteome</keyword>
<dbReference type="EMBL" id="CAXIPR030004251">
    <property type="protein sequence ID" value="CAM0151022.1"/>
    <property type="molecule type" value="Genomic_DNA"/>
</dbReference>
<feature type="chain" id="PRO_5044722277" evidence="12">
    <location>
        <begin position="19"/>
        <end position="411"/>
    </location>
</feature>
<evidence type="ECO:0000313" key="17">
    <source>
        <dbReference type="Proteomes" id="UP001497457"/>
    </source>
</evidence>
<keyword evidence="7" id="KW-1133">Transmembrane helix</keyword>
<dbReference type="Pfam" id="PF00777">
    <property type="entry name" value="Glyco_transf_29"/>
    <property type="match status" value="1"/>
</dbReference>
<dbReference type="EMBL" id="CAXIPR030003913">
    <property type="protein sequence ID" value="CAM0150851.1"/>
    <property type="molecule type" value="Genomic_DNA"/>
</dbReference>
<evidence type="ECO:0000256" key="2">
    <source>
        <dbReference type="ARBA" id="ARBA00006003"/>
    </source>
</evidence>
<evidence type="ECO:0000256" key="11">
    <source>
        <dbReference type="SAM" id="MobiDB-lite"/>
    </source>
</evidence>
<evidence type="ECO:0000256" key="10">
    <source>
        <dbReference type="ARBA" id="ARBA00023180"/>
    </source>
</evidence>
<evidence type="ECO:0000256" key="7">
    <source>
        <dbReference type="ARBA" id="ARBA00022989"/>
    </source>
</evidence>
<comment type="similarity">
    <text evidence="2">Belongs to the glycosyltransferase 29 family.</text>
</comment>
<evidence type="ECO:0000313" key="14">
    <source>
        <dbReference type="EMBL" id="CAM0151022.1"/>
    </source>
</evidence>
<keyword evidence="6" id="KW-0735">Signal-anchor</keyword>
<dbReference type="PANTHER" id="PTHR46779:SF5">
    <property type="entry name" value="BETA-16-GALACTOSYLTRANSFERASE GALT29A"/>
    <property type="match status" value="1"/>
</dbReference>
<evidence type="ECO:0000256" key="1">
    <source>
        <dbReference type="ARBA" id="ARBA00004323"/>
    </source>
</evidence>
<dbReference type="Proteomes" id="UP001497457">
    <property type="component" value="Unassembled WGS sequence"/>
</dbReference>
<keyword evidence="8" id="KW-0333">Golgi apparatus</keyword>
<sequence length="411" mass="44795">MKLRHLPPVLFLFVTALSFPSLSVHRHLSLPRPRSPPSSSSHHAAVGDDDALLRRLASVDPGADYLLAEATALLANATLSSTRSPGDAAAQHHHRLLTLRFPSHDSTNATAYRLRVPHDTTLHADDDGAALLAAFRASLRSLLLTRRHIPHDAAAVMRDLPYLLGLRHRRFPACAVVGNSGILLGSGRGAQIDAHDFIIRLNNAPAGGGFTRDVGAKTSLSLAHSTVLRRCATSRSAASAATTPRCAACHPYGRDVPLAIYVSHAAHLLDALVCGNATSPFRLVVTDPRLDALCARIAKYYSLRRFVAETGWPASGWRRDERPPHFHYSSGLQAVVVALGVCEEVSMFGFGKAAGVKPHHYHTGRKKETAVHDYEAEYQFYRDLQTRPEAVPFLDQAVAAGFRLPPVRQYW</sequence>
<protein>
    <submittedName>
        <fullName evidence="13">Uncharacterized protein</fullName>
    </submittedName>
</protein>
<name>A0ABC9HBG6_9POAL</name>
<feature type="region of interest" description="Disordered" evidence="11">
    <location>
        <begin position="27"/>
        <end position="46"/>
    </location>
</feature>
<dbReference type="EMBL" id="CAXIPR030004962">
    <property type="protein sequence ID" value="CAM0151901.1"/>
    <property type="molecule type" value="Genomic_DNA"/>
</dbReference>